<dbReference type="GO" id="GO:0031241">
    <property type="term" value="C:periplasmic side of cell outer membrane"/>
    <property type="evidence" value="ECO:0007669"/>
    <property type="project" value="TreeGrafter"/>
</dbReference>
<keyword evidence="2" id="KW-0732">Signal</keyword>
<dbReference type="PANTHER" id="PTHR38038">
    <property type="entry name" value="PENICILLIN-BINDING PROTEIN ACTIVATOR LPOA"/>
    <property type="match status" value="1"/>
</dbReference>
<dbReference type="CDD" id="cd06339">
    <property type="entry name" value="PBP1_YraM_LppC_lipoprotein-like"/>
    <property type="match status" value="1"/>
</dbReference>
<dbReference type="InterPro" id="IPR007443">
    <property type="entry name" value="LpoA"/>
</dbReference>
<gene>
    <name evidence="3" type="ORF">BAL341_1107</name>
</gene>
<organism evidence="3">
    <name type="scientific">Rheinheimera sp. BAL341</name>
    <dbReference type="NCBI Taxonomy" id="1708203"/>
    <lineage>
        <taxon>Bacteria</taxon>
        <taxon>Pseudomonadati</taxon>
        <taxon>Pseudomonadota</taxon>
        <taxon>Gammaproteobacteria</taxon>
        <taxon>Chromatiales</taxon>
        <taxon>Chromatiaceae</taxon>
        <taxon>Rheinheimera</taxon>
    </lineage>
</organism>
<dbReference type="AlphaFoldDB" id="A0A486XN08"/>
<evidence type="ECO:0000313" key="3">
    <source>
        <dbReference type="EMBL" id="VHO02932.1"/>
    </source>
</evidence>
<proteinExistence type="predicted"/>
<dbReference type="GO" id="GO:0009252">
    <property type="term" value="P:peptidoglycan biosynthetic process"/>
    <property type="evidence" value="ECO:0007669"/>
    <property type="project" value="TreeGrafter"/>
</dbReference>
<dbReference type="EMBL" id="CAAJGR010000078">
    <property type="protein sequence ID" value="VHO02932.1"/>
    <property type="molecule type" value="Genomic_DNA"/>
</dbReference>
<dbReference type="Pfam" id="PF04348">
    <property type="entry name" value="LppC"/>
    <property type="match status" value="1"/>
</dbReference>
<reference evidence="3" key="1">
    <citation type="submission" date="2019-04" db="EMBL/GenBank/DDBJ databases">
        <authorList>
            <person name="Brambilla D."/>
        </authorList>
    </citation>
    <scope>NUCLEOTIDE SEQUENCE</scope>
    <source>
        <strain evidence="3">BAL1</strain>
    </source>
</reference>
<accession>A0A486XN08</accession>
<sequence length="607" mass="68296">MTSSKLKPALFLCFSSLLASCAQSPQSSKPVTAEQRPVQTETRTVSARQLYRLAENYQAEPQHYHLLKAARQAIAEQDFLLALAICETLKQSPYPAIRQQNQLPLLQAYLATAQQASLRLLLENPVLNAVAKADQTAFIWLAARYNTEQGRYLAAARQLLALNQLALPTLDLGEYQQLLWRNLSRLNDSQLESLRLNAAQADLAWLNLAQLSRRYLGQPDMLQQAYADWQRRYANVVSVQNLPDAIVQLFSLTPYQPKKIAVILPLQGRFRQHAEAVQFGILAAAGSTDTELVFIDSQQSAAALHNQLSAMQVEFVIGPLLKEQVDSISGYADWRWPTLFLNTLDSSATPGPEQFYFALSMEDEASQMAQLFQQKNYLHPVVISSSTQTALRMQQHFSAEWQQLGHAAPTSLQFNNKQQLESLISGLLETDSSRERVKQISNLLPQKLEADPHSRLDIDAIYLLADPVQTQLFKPFIDVSVSETAPRLPVYASSRSHNTSLTSTDLRDLNGLTFTEIPWMLGEQNSIALRQQHQQLFPEQDEALQRLFAMGYDAYKLVGSLRQQQQLHSAVFQGLTGQLRLNSNGIIVRQLSWAAYRNNRLVALQEP</sequence>
<feature type="chain" id="PRO_5019765286" evidence="2">
    <location>
        <begin position="22"/>
        <end position="607"/>
    </location>
</feature>
<feature type="signal peptide" evidence="2">
    <location>
        <begin position="1"/>
        <end position="21"/>
    </location>
</feature>
<keyword evidence="3" id="KW-0449">Lipoprotein</keyword>
<keyword evidence="1" id="KW-0472">Membrane</keyword>
<dbReference type="Gene3D" id="1.25.40.650">
    <property type="match status" value="1"/>
</dbReference>
<protein>
    <submittedName>
        <fullName evidence="3">LppC putative lipoprotein</fullName>
    </submittedName>
</protein>
<name>A0A486XN08_9GAMM</name>
<dbReference type="SUPFAM" id="SSF53822">
    <property type="entry name" value="Periplasmic binding protein-like I"/>
    <property type="match status" value="1"/>
</dbReference>
<evidence type="ECO:0000256" key="2">
    <source>
        <dbReference type="SAM" id="SignalP"/>
    </source>
</evidence>
<dbReference type="InterPro" id="IPR028082">
    <property type="entry name" value="Peripla_BP_I"/>
</dbReference>
<dbReference type="PANTHER" id="PTHR38038:SF1">
    <property type="entry name" value="PENICILLIN-BINDING PROTEIN ACTIVATOR LPOA"/>
    <property type="match status" value="1"/>
</dbReference>
<dbReference type="Gene3D" id="3.40.50.2300">
    <property type="match status" value="2"/>
</dbReference>
<dbReference type="GO" id="GO:0030234">
    <property type="term" value="F:enzyme regulator activity"/>
    <property type="evidence" value="ECO:0007669"/>
    <property type="project" value="TreeGrafter"/>
</dbReference>
<evidence type="ECO:0000256" key="1">
    <source>
        <dbReference type="ARBA" id="ARBA00023136"/>
    </source>
</evidence>
<dbReference type="PROSITE" id="PS51257">
    <property type="entry name" value="PROKAR_LIPOPROTEIN"/>
    <property type="match status" value="1"/>
</dbReference>